<keyword evidence="3" id="KW-1003">Cell membrane</keyword>
<dbReference type="GO" id="GO:0005385">
    <property type="term" value="F:zinc ion transmembrane transporter activity"/>
    <property type="evidence" value="ECO:0007669"/>
    <property type="project" value="TreeGrafter"/>
</dbReference>
<accession>A0A3A6PGJ6</accession>
<evidence type="ECO:0000313" key="10">
    <source>
        <dbReference type="Proteomes" id="UP000267798"/>
    </source>
</evidence>
<feature type="transmembrane region" description="Helical" evidence="8">
    <location>
        <begin position="6"/>
        <end position="24"/>
    </location>
</feature>
<evidence type="ECO:0000313" key="9">
    <source>
        <dbReference type="EMBL" id="RJX39360.1"/>
    </source>
</evidence>
<dbReference type="PANTHER" id="PTHR11040">
    <property type="entry name" value="ZINC/IRON TRANSPORTER"/>
    <property type="match status" value="1"/>
</dbReference>
<feature type="transmembrane region" description="Helical" evidence="8">
    <location>
        <begin position="191"/>
        <end position="212"/>
    </location>
</feature>
<comment type="similarity">
    <text evidence="2">Belongs to the ZIP transporter (TC 2.A.5) family.</text>
</comment>
<evidence type="ECO:0000256" key="1">
    <source>
        <dbReference type="ARBA" id="ARBA00004651"/>
    </source>
</evidence>
<proteinExistence type="inferred from homology"/>
<dbReference type="RefSeq" id="WP_120108769.1">
    <property type="nucleotide sequence ID" value="NZ_QXQB01000002.1"/>
</dbReference>
<evidence type="ECO:0000256" key="6">
    <source>
        <dbReference type="ARBA" id="ARBA00022989"/>
    </source>
</evidence>
<feature type="transmembrane region" description="Helical" evidence="8">
    <location>
        <begin position="59"/>
        <end position="79"/>
    </location>
</feature>
<feature type="transmembrane region" description="Helical" evidence="8">
    <location>
        <begin position="162"/>
        <end position="185"/>
    </location>
</feature>
<comment type="caution">
    <text evidence="9">The sequence shown here is derived from an EMBL/GenBank/DDBJ whole genome shotgun (WGS) entry which is preliminary data.</text>
</comment>
<organism evidence="9 10">
    <name type="scientific">Paenibacillus pinisoli</name>
    <dbReference type="NCBI Taxonomy" id="1276110"/>
    <lineage>
        <taxon>Bacteria</taxon>
        <taxon>Bacillati</taxon>
        <taxon>Bacillota</taxon>
        <taxon>Bacilli</taxon>
        <taxon>Bacillales</taxon>
        <taxon>Paenibacillaceae</taxon>
        <taxon>Paenibacillus</taxon>
    </lineage>
</organism>
<evidence type="ECO:0000256" key="3">
    <source>
        <dbReference type="ARBA" id="ARBA00022475"/>
    </source>
</evidence>
<keyword evidence="7 8" id="KW-0472">Membrane</keyword>
<feature type="transmembrane region" description="Helical" evidence="8">
    <location>
        <begin position="224"/>
        <end position="242"/>
    </location>
</feature>
<keyword evidence="6 8" id="KW-1133">Transmembrane helix</keyword>
<gene>
    <name evidence="9" type="ORF">D3P09_07910</name>
</gene>
<evidence type="ECO:0000256" key="5">
    <source>
        <dbReference type="ARBA" id="ARBA00022833"/>
    </source>
</evidence>
<keyword evidence="5" id="KW-0862">Zinc</keyword>
<dbReference type="OrthoDB" id="9787346at2"/>
<name>A0A3A6PGJ6_9BACL</name>
<sequence>MSGHMMAMVLCALSTGIGAFPVLFFRRISHRRMDMLLAYTAGVMVAASTYGLIPASLKLTNLYVLFFAVLTGALLLSMLEQFVPHVDLGHERGGVALPRESLTLVMAMALHNVPEGLSVGASFASGSDNLGVIVSLSIGLQNAPEGFLVGLFLVNQGVRRRIAVLVAALTGLIEMAGALIGYQLASVAASLVPYGLAFAAGAMLFIVYKELIPETHGHGYERSATFAFLLGLLSMIGVVEWFR</sequence>
<dbReference type="PANTHER" id="PTHR11040:SF211">
    <property type="entry name" value="ZINC TRANSPORTER ZIP11"/>
    <property type="match status" value="1"/>
</dbReference>
<comment type="subcellular location">
    <subcellularLocation>
        <location evidence="1">Cell membrane</location>
        <topology evidence="1">Multi-pass membrane protein</topology>
    </subcellularLocation>
</comment>
<evidence type="ECO:0000256" key="7">
    <source>
        <dbReference type="ARBA" id="ARBA00023136"/>
    </source>
</evidence>
<reference evidence="9 10" key="1">
    <citation type="submission" date="2018-09" db="EMBL/GenBank/DDBJ databases">
        <title>Paenibacillus aracenensis nov. sp. isolated from a cave in southern Spain.</title>
        <authorList>
            <person name="Jurado V."/>
            <person name="Gutierrez-Patricio S."/>
            <person name="Gonzalez-Pimentel J.L."/>
            <person name="Miller A.Z."/>
            <person name="Laiz L."/>
            <person name="Saiz-Jimenez C."/>
        </authorList>
    </citation>
    <scope>NUCLEOTIDE SEQUENCE [LARGE SCALE GENOMIC DNA]</scope>
    <source>
        <strain evidence="9 10">JCM 19203</strain>
    </source>
</reference>
<dbReference type="Pfam" id="PF02535">
    <property type="entry name" value="Zip"/>
    <property type="match status" value="1"/>
</dbReference>
<keyword evidence="10" id="KW-1185">Reference proteome</keyword>
<evidence type="ECO:0000256" key="2">
    <source>
        <dbReference type="ARBA" id="ARBA00006939"/>
    </source>
</evidence>
<keyword evidence="4 8" id="KW-0812">Transmembrane</keyword>
<dbReference type="Proteomes" id="UP000267798">
    <property type="component" value="Unassembled WGS sequence"/>
</dbReference>
<dbReference type="EMBL" id="QXQB01000002">
    <property type="protein sequence ID" value="RJX39360.1"/>
    <property type="molecule type" value="Genomic_DNA"/>
</dbReference>
<dbReference type="AlphaFoldDB" id="A0A3A6PGJ6"/>
<protein>
    <submittedName>
        <fullName evidence="9">ZIP family metal transporter</fullName>
    </submittedName>
</protein>
<dbReference type="GO" id="GO:0005886">
    <property type="term" value="C:plasma membrane"/>
    <property type="evidence" value="ECO:0007669"/>
    <property type="project" value="UniProtKB-SubCell"/>
</dbReference>
<evidence type="ECO:0000256" key="8">
    <source>
        <dbReference type="SAM" id="Phobius"/>
    </source>
</evidence>
<feature type="transmembrane region" description="Helical" evidence="8">
    <location>
        <begin position="36"/>
        <end position="53"/>
    </location>
</feature>
<dbReference type="InterPro" id="IPR003689">
    <property type="entry name" value="ZIP"/>
</dbReference>
<evidence type="ECO:0000256" key="4">
    <source>
        <dbReference type="ARBA" id="ARBA00022692"/>
    </source>
</evidence>